<proteinExistence type="predicted"/>
<dbReference type="EMBL" id="JACHIO010000012">
    <property type="protein sequence ID" value="MBB5064636.1"/>
    <property type="molecule type" value="Genomic_DNA"/>
</dbReference>
<reference evidence="2 3" key="1">
    <citation type="submission" date="2020-08" db="EMBL/GenBank/DDBJ databases">
        <title>Genomic Encyclopedia of Type Strains, Phase IV (KMG-V): Genome sequencing to study the core and pangenomes of soil and plant-associated prokaryotes.</title>
        <authorList>
            <person name="Whitman W."/>
        </authorList>
    </citation>
    <scope>NUCLEOTIDE SEQUENCE [LARGE SCALE GENOMIC DNA]</scope>
    <source>
        <strain evidence="2 3">X5P3</strain>
    </source>
</reference>
<protein>
    <submittedName>
        <fullName evidence="2">RES domain-containing protein</fullName>
    </submittedName>
</protein>
<accession>A0A7W8EAE8</accession>
<name>A0A7W8EAE8_9BACT</name>
<comment type="caution">
    <text evidence="2">The sequence shown here is derived from an EMBL/GenBank/DDBJ whole genome shotgun (WGS) entry which is preliminary data.</text>
</comment>
<evidence type="ECO:0000313" key="3">
    <source>
        <dbReference type="Proteomes" id="UP000584867"/>
    </source>
</evidence>
<gene>
    <name evidence="2" type="ORF">HDF15_002996</name>
</gene>
<dbReference type="SMART" id="SM00953">
    <property type="entry name" value="RES"/>
    <property type="match status" value="1"/>
</dbReference>
<dbReference type="Proteomes" id="UP000584867">
    <property type="component" value="Unassembled WGS sequence"/>
</dbReference>
<dbReference type="InterPro" id="IPR014914">
    <property type="entry name" value="RES_dom"/>
</dbReference>
<sequence length="146" mass="16534">MVLWRISRYLDLSGMGGLRASARWHHRGQPVVYLSENPAAALLEVCVHTASNDIPPEYTLLRVEGPDLATEAITPETLPDDWRIRFDATRQLGTDWLRSNRSVLLRIPSAVVPHTTNFLFNPLHEDAKAFRITEAASYPFDPRIKS</sequence>
<dbReference type="RefSeq" id="WP_184256698.1">
    <property type="nucleotide sequence ID" value="NZ_JACHIO010000012.1"/>
</dbReference>
<organism evidence="2 3">
    <name type="scientific">Granulicella mallensis</name>
    <dbReference type="NCBI Taxonomy" id="940614"/>
    <lineage>
        <taxon>Bacteria</taxon>
        <taxon>Pseudomonadati</taxon>
        <taxon>Acidobacteriota</taxon>
        <taxon>Terriglobia</taxon>
        <taxon>Terriglobales</taxon>
        <taxon>Acidobacteriaceae</taxon>
        <taxon>Granulicella</taxon>
    </lineage>
</organism>
<feature type="domain" description="RES" evidence="1">
    <location>
        <begin position="11"/>
        <end position="134"/>
    </location>
</feature>
<evidence type="ECO:0000313" key="2">
    <source>
        <dbReference type="EMBL" id="MBB5064636.1"/>
    </source>
</evidence>
<evidence type="ECO:0000259" key="1">
    <source>
        <dbReference type="SMART" id="SM00953"/>
    </source>
</evidence>
<dbReference type="AlphaFoldDB" id="A0A7W8EAE8"/>
<dbReference type="Pfam" id="PF08808">
    <property type="entry name" value="RES"/>
    <property type="match status" value="1"/>
</dbReference>